<organism evidence="1 2">
    <name type="scientific">Thlaspi arvense</name>
    <name type="common">Field penny-cress</name>
    <dbReference type="NCBI Taxonomy" id="13288"/>
    <lineage>
        <taxon>Eukaryota</taxon>
        <taxon>Viridiplantae</taxon>
        <taxon>Streptophyta</taxon>
        <taxon>Embryophyta</taxon>
        <taxon>Tracheophyta</taxon>
        <taxon>Spermatophyta</taxon>
        <taxon>Magnoliopsida</taxon>
        <taxon>eudicotyledons</taxon>
        <taxon>Gunneridae</taxon>
        <taxon>Pentapetalae</taxon>
        <taxon>rosids</taxon>
        <taxon>malvids</taxon>
        <taxon>Brassicales</taxon>
        <taxon>Brassicaceae</taxon>
        <taxon>Thlaspideae</taxon>
        <taxon>Thlaspi</taxon>
    </lineage>
</organism>
<proteinExistence type="predicted"/>
<keyword evidence="2" id="KW-1185">Reference proteome</keyword>
<evidence type="ECO:0000313" key="2">
    <source>
        <dbReference type="Proteomes" id="UP000836841"/>
    </source>
</evidence>
<name>A0AAU9SCE6_THLAR</name>
<dbReference type="AlphaFoldDB" id="A0AAU9SCE6"/>
<protein>
    <submittedName>
        <fullName evidence="1">Uncharacterized protein</fullName>
    </submittedName>
</protein>
<dbReference type="EMBL" id="OU466860">
    <property type="protein sequence ID" value="CAH2061415.1"/>
    <property type="molecule type" value="Genomic_DNA"/>
</dbReference>
<dbReference type="Proteomes" id="UP000836841">
    <property type="component" value="Chromosome 4"/>
</dbReference>
<sequence>MFVDGIVEGERSRLRGSTTRRAISTLNDSPCFSMAPAVLGALFSVGAIGVAYAESEQANENSSAPIDPPPNYVDIAKKERARIEEFSKRML</sequence>
<evidence type="ECO:0000313" key="1">
    <source>
        <dbReference type="EMBL" id="CAH2061415.1"/>
    </source>
</evidence>
<gene>
    <name evidence="1" type="ORF">TAV2_LOCUS14687</name>
</gene>
<accession>A0AAU9SCE6</accession>
<reference evidence="1 2" key="1">
    <citation type="submission" date="2022-03" db="EMBL/GenBank/DDBJ databases">
        <authorList>
            <person name="Nunn A."/>
            <person name="Chopra R."/>
            <person name="Nunn A."/>
            <person name="Contreras Garrido A."/>
        </authorList>
    </citation>
    <scope>NUCLEOTIDE SEQUENCE [LARGE SCALE GENOMIC DNA]</scope>
</reference>